<reference evidence="2" key="1">
    <citation type="journal article" date="2019" name="bioRxiv">
        <title>The Genome of the Zebra Mussel, Dreissena polymorpha: A Resource for Invasive Species Research.</title>
        <authorList>
            <person name="McCartney M.A."/>
            <person name="Auch B."/>
            <person name="Kono T."/>
            <person name="Mallez S."/>
            <person name="Zhang Y."/>
            <person name="Obille A."/>
            <person name="Becker A."/>
            <person name="Abrahante J.E."/>
            <person name="Garbe J."/>
            <person name="Badalamenti J.P."/>
            <person name="Herman A."/>
            <person name="Mangelson H."/>
            <person name="Liachko I."/>
            <person name="Sullivan S."/>
            <person name="Sone E.D."/>
            <person name="Koren S."/>
            <person name="Silverstein K.A.T."/>
            <person name="Beckman K.B."/>
            <person name="Gohl D.M."/>
        </authorList>
    </citation>
    <scope>NUCLEOTIDE SEQUENCE</scope>
    <source>
        <strain evidence="2">Duluth1</strain>
        <tissue evidence="2">Whole animal</tissue>
    </source>
</reference>
<dbReference type="Proteomes" id="UP000828390">
    <property type="component" value="Unassembled WGS sequence"/>
</dbReference>
<dbReference type="EMBL" id="JAIWYP010000013">
    <property type="protein sequence ID" value="KAH3717551.1"/>
    <property type="molecule type" value="Genomic_DNA"/>
</dbReference>
<keyword evidence="3" id="KW-1185">Reference proteome</keyword>
<proteinExistence type="predicted"/>
<organism evidence="2 3">
    <name type="scientific">Dreissena polymorpha</name>
    <name type="common">Zebra mussel</name>
    <name type="synonym">Mytilus polymorpha</name>
    <dbReference type="NCBI Taxonomy" id="45954"/>
    <lineage>
        <taxon>Eukaryota</taxon>
        <taxon>Metazoa</taxon>
        <taxon>Spiralia</taxon>
        <taxon>Lophotrochozoa</taxon>
        <taxon>Mollusca</taxon>
        <taxon>Bivalvia</taxon>
        <taxon>Autobranchia</taxon>
        <taxon>Heteroconchia</taxon>
        <taxon>Euheterodonta</taxon>
        <taxon>Imparidentia</taxon>
        <taxon>Neoheterodontei</taxon>
        <taxon>Myida</taxon>
        <taxon>Dreissenoidea</taxon>
        <taxon>Dreissenidae</taxon>
        <taxon>Dreissena</taxon>
    </lineage>
</organism>
<protein>
    <submittedName>
        <fullName evidence="2">Uncharacterized protein</fullName>
    </submittedName>
</protein>
<feature type="compositionally biased region" description="Basic and acidic residues" evidence="1">
    <location>
        <begin position="50"/>
        <end position="64"/>
    </location>
</feature>
<accession>A0A9D4C522</accession>
<gene>
    <name evidence="2" type="ORF">DPMN_060343</name>
</gene>
<dbReference type="AlphaFoldDB" id="A0A9D4C522"/>
<sequence>MSDLNDSDPEVTIRAGFSRGTRFPHTSGAQKDNAQPEVAPEISSVQGDGTRMEVDAEGSSDHEGGGGMAATHGLMREVAGALKEAVSELRFLKGENHYNNREAVNGDIPIGVQYVNERDIEQWS</sequence>
<evidence type="ECO:0000256" key="1">
    <source>
        <dbReference type="SAM" id="MobiDB-lite"/>
    </source>
</evidence>
<reference evidence="2" key="2">
    <citation type="submission" date="2020-11" db="EMBL/GenBank/DDBJ databases">
        <authorList>
            <person name="McCartney M.A."/>
            <person name="Auch B."/>
            <person name="Kono T."/>
            <person name="Mallez S."/>
            <person name="Becker A."/>
            <person name="Gohl D.M."/>
            <person name="Silverstein K.A.T."/>
            <person name="Koren S."/>
            <person name="Bechman K.B."/>
            <person name="Herman A."/>
            <person name="Abrahante J.E."/>
            <person name="Garbe J."/>
        </authorList>
    </citation>
    <scope>NUCLEOTIDE SEQUENCE</scope>
    <source>
        <strain evidence="2">Duluth1</strain>
        <tissue evidence="2">Whole animal</tissue>
    </source>
</reference>
<feature type="region of interest" description="Disordered" evidence="1">
    <location>
        <begin position="1"/>
        <end position="70"/>
    </location>
</feature>
<evidence type="ECO:0000313" key="2">
    <source>
        <dbReference type="EMBL" id="KAH3717551.1"/>
    </source>
</evidence>
<evidence type="ECO:0000313" key="3">
    <source>
        <dbReference type="Proteomes" id="UP000828390"/>
    </source>
</evidence>
<name>A0A9D4C522_DREPO</name>
<comment type="caution">
    <text evidence="2">The sequence shown here is derived from an EMBL/GenBank/DDBJ whole genome shotgun (WGS) entry which is preliminary data.</text>
</comment>